<dbReference type="AlphaFoldDB" id="A0A7C4RU43"/>
<evidence type="ECO:0000259" key="1">
    <source>
        <dbReference type="Pfam" id="PF21956"/>
    </source>
</evidence>
<organism evidence="2">
    <name type="scientific">Desulfatirhabdium butyrativorans</name>
    <dbReference type="NCBI Taxonomy" id="340467"/>
    <lineage>
        <taxon>Bacteria</taxon>
        <taxon>Pseudomonadati</taxon>
        <taxon>Thermodesulfobacteriota</taxon>
        <taxon>Desulfobacteria</taxon>
        <taxon>Desulfobacterales</taxon>
        <taxon>Desulfatirhabdiaceae</taxon>
        <taxon>Desulfatirhabdium</taxon>
    </lineage>
</organism>
<gene>
    <name evidence="2" type="ORF">ENS29_15675</name>
</gene>
<dbReference type="Pfam" id="PF21956">
    <property type="entry name" value="DUF6922"/>
    <property type="match status" value="1"/>
</dbReference>
<name>A0A7C4RU43_9BACT</name>
<sequence length="87" mass="10203">MFDKPFFWDADTIDPQEHAAYVISRVIDFGDFDDIAVLYRLYDDATIARVVRTRRGLDPKTGKYWALRLGIPFDEVACLRKYYPPKP</sequence>
<evidence type="ECO:0000313" key="2">
    <source>
        <dbReference type="EMBL" id="HGU34264.1"/>
    </source>
</evidence>
<comment type="caution">
    <text evidence="2">The sequence shown here is derived from an EMBL/GenBank/DDBJ whole genome shotgun (WGS) entry which is preliminary data.</text>
</comment>
<dbReference type="InterPro" id="IPR053830">
    <property type="entry name" value="DUF6922"/>
</dbReference>
<dbReference type="EMBL" id="DSUH01000361">
    <property type="protein sequence ID" value="HGU34264.1"/>
    <property type="molecule type" value="Genomic_DNA"/>
</dbReference>
<feature type="domain" description="DUF6922" evidence="1">
    <location>
        <begin position="2"/>
        <end position="51"/>
    </location>
</feature>
<accession>A0A7C4RU43</accession>
<protein>
    <recommendedName>
        <fullName evidence="1">DUF6922 domain-containing protein</fullName>
    </recommendedName>
</protein>
<reference evidence="2" key="1">
    <citation type="journal article" date="2020" name="mSystems">
        <title>Genome- and Community-Level Interaction Insights into Carbon Utilization and Element Cycling Functions of Hydrothermarchaeota in Hydrothermal Sediment.</title>
        <authorList>
            <person name="Zhou Z."/>
            <person name="Liu Y."/>
            <person name="Xu W."/>
            <person name="Pan J."/>
            <person name="Luo Z.H."/>
            <person name="Li M."/>
        </authorList>
    </citation>
    <scope>NUCLEOTIDE SEQUENCE [LARGE SCALE GENOMIC DNA]</scope>
    <source>
        <strain evidence="2">SpSt-477</strain>
    </source>
</reference>
<proteinExistence type="predicted"/>